<protein>
    <submittedName>
        <fullName evidence="1">Uncharacterized protein</fullName>
    </submittedName>
</protein>
<reference evidence="2" key="3">
    <citation type="journal article" date="2017" name="Plant Physiol. Biochem.">
        <title>Differential oxidative and antioxidative response of duckweed Lemna minor toward plant growth promoting/inhibiting bacteria.</title>
        <authorList>
            <person name="Ishizawa H."/>
            <person name="Kuroda M."/>
            <person name="Morikawa M."/>
            <person name="Ike M."/>
        </authorList>
    </citation>
    <scope>NUCLEOTIDE SEQUENCE [LARGE SCALE GENOMIC DNA]</scope>
    <source>
        <strain evidence="2">H3</strain>
    </source>
</reference>
<evidence type="ECO:0000313" key="1">
    <source>
        <dbReference type="EMBL" id="BBF85815.1"/>
    </source>
</evidence>
<dbReference type="KEGG" id="amah:DLM_2200"/>
<reference evidence="2" key="1">
    <citation type="journal article" date="2017" name="Biotechnol. Biofuels">
        <title>Evaluation of environmental bacterial communities as a factor affecting the growth of duckweed Lemna minor.</title>
        <authorList>
            <person name="Ishizawa H."/>
            <person name="Kuroda M."/>
            <person name="Morikawa M."/>
            <person name="Ike M."/>
        </authorList>
    </citation>
    <scope>NUCLEOTIDE SEQUENCE [LARGE SCALE GENOMIC DNA]</scope>
    <source>
        <strain evidence="2">H3</strain>
    </source>
</reference>
<name>A0A3G9GEC1_9NEIS</name>
<reference evidence="1 2" key="2">
    <citation type="journal article" date="2017" name="Genome Announc.">
        <title>Draft genome sequence of Aquitalea magnusonii strain H3, a plant growth-promoting bacterium of duckweed Lemna minor.</title>
        <authorList>
            <person name="Ishizawa H."/>
            <person name="Kuroda M."/>
            <person name="Ike M."/>
        </authorList>
    </citation>
    <scope>NUCLEOTIDE SEQUENCE [LARGE SCALE GENOMIC DNA]</scope>
    <source>
        <strain evidence="1 2">H3</strain>
    </source>
</reference>
<accession>A0A3G9GEC1</accession>
<dbReference type="EMBL" id="AP018823">
    <property type="protein sequence ID" value="BBF85815.1"/>
    <property type="molecule type" value="Genomic_DNA"/>
</dbReference>
<dbReference type="AlphaFoldDB" id="A0A3G9GEC1"/>
<dbReference type="OrthoDB" id="6196722at2"/>
<organism evidence="1 2">
    <name type="scientific">Aquitalea magnusonii</name>
    <dbReference type="NCBI Taxonomy" id="332411"/>
    <lineage>
        <taxon>Bacteria</taxon>
        <taxon>Pseudomonadati</taxon>
        <taxon>Pseudomonadota</taxon>
        <taxon>Betaproteobacteria</taxon>
        <taxon>Neisseriales</taxon>
        <taxon>Chromobacteriaceae</taxon>
        <taxon>Aquitalea</taxon>
    </lineage>
</organism>
<proteinExistence type="predicted"/>
<dbReference type="RefSeq" id="WP_089086301.1">
    <property type="nucleotide sequence ID" value="NZ_AP018823.1"/>
</dbReference>
<evidence type="ECO:0000313" key="2">
    <source>
        <dbReference type="Proteomes" id="UP000198290"/>
    </source>
</evidence>
<gene>
    <name evidence="1" type="ORF">DLM_2200</name>
</gene>
<keyword evidence="2" id="KW-1185">Reference proteome</keyword>
<sequence>MPPDASLIGYGNGHRSWLFNVSWPAAGEAEHAGRRYTVFIRIEHDVIEDGVRFELENMEGKIAAYLKYQFAHFRPVNNPFLPADAPHDLWTISTAVLD</sequence>
<dbReference type="Proteomes" id="UP000198290">
    <property type="component" value="Chromosome"/>
</dbReference>